<evidence type="ECO:0000313" key="2">
    <source>
        <dbReference type="Proteomes" id="UP000790377"/>
    </source>
</evidence>
<keyword evidence="2" id="KW-1185">Reference proteome</keyword>
<name>A0ACB7ZT35_9AGAM</name>
<organism evidence="1 2">
    <name type="scientific">Hygrophoropsis aurantiaca</name>
    <dbReference type="NCBI Taxonomy" id="72124"/>
    <lineage>
        <taxon>Eukaryota</taxon>
        <taxon>Fungi</taxon>
        <taxon>Dikarya</taxon>
        <taxon>Basidiomycota</taxon>
        <taxon>Agaricomycotina</taxon>
        <taxon>Agaricomycetes</taxon>
        <taxon>Agaricomycetidae</taxon>
        <taxon>Boletales</taxon>
        <taxon>Coniophorineae</taxon>
        <taxon>Hygrophoropsidaceae</taxon>
        <taxon>Hygrophoropsis</taxon>
    </lineage>
</organism>
<comment type="caution">
    <text evidence="1">The sequence shown here is derived from an EMBL/GenBank/DDBJ whole genome shotgun (WGS) entry which is preliminary data.</text>
</comment>
<dbReference type="EMBL" id="MU268550">
    <property type="protein sequence ID" value="KAH7904241.1"/>
    <property type="molecule type" value="Genomic_DNA"/>
</dbReference>
<reference evidence="1" key="1">
    <citation type="journal article" date="2021" name="New Phytol.">
        <title>Evolutionary innovations through gain and loss of genes in the ectomycorrhizal Boletales.</title>
        <authorList>
            <person name="Wu G."/>
            <person name="Miyauchi S."/>
            <person name="Morin E."/>
            <person name="Kuo A."/>
            <person name="Drula E."/>
            <person name="Varga T."/>
            <person name="Kohler A."/>
            <person name="Feng B."/>
            <person name="Cao Y."/>
            <person name="Lipzen A."/>
            <person name="Daum C."/>
            <person name="Hundley H."/>
            <person name="Pangilinan J."/>
            <person name="Johnson J."/>
            <person name="Barry K."/>
            <person name="LaButti K."/>
            <person name="Ng V."/>
            <person name="Ahrendt S."/>
            <person name="Min B."/>
            <person name="Choi I.G."/>
            <person name="Park H."/>
            <person name="Plett J.M."/>
            <person name="Magnuson J."/>
            <person name="Spatafora J.W."/>
            <person name="Nagy L.G."/>
            <person name="Henrissat B."/>
            <person name="Grigoriev I.V."/>
            <person name="Yang Z.L."/>
            <person name="Xu J."/>
            <person name="Martin F.M."/>
        </authorList>
    </citation>
    <scope>NUCLEOTIDE SEQUENCE</scope>
    <source>
        <strain evidence="1">ATCC 28755</strain>
    </source>
</reference>
<accession>A0ACB7ZT35</accession>
<protein>
    <submittedName>
        <fullName evidence="1">SEP domain-containing protein</fullName>
    </submittedName>
</protein>
<gene>
    <name evidence="1" type="ORF">BJ138DRAFT_1166908</name>
</gene>
<sequence>MSDNNPSSGNEPLPGGNTVRDMLRRAAENVPPPAATEGEEAAIRHATFWRNGFSFGDGQLLEYGDPANEQLLVQLNSGIAPTHMLNIKPGQLVELHIAKRLSEDYIPPPKAPSGSGSPAPEEGPQLRRRTWTGRG</sequence>
<proteinExistence type="predicted"/>
<evidence type="ECO:0000313" key="1">
    <source>
        <dbReference type="EMBL" id="KAH7904241.1"/>
    </source>
</evidence>
<dbReference type="Proteomes" id="UP000790377">
    <property type="component" value="Unassembled WGS sequence"/>
</dbReference>